<proteinExistence type="predicted"/>
<dbReference type="CDD" id="cd00024">
    <property type="entry name" value="CD_CSD"/>
    <property type="match status" value="1"/>
</dbReference>
<dbReference type="InterPro" id="IPR016197">
    <property type="entry name" value="Chromo-like_dom_sf"/>
</dbReference>
<keyword evidence="7" id="KW-1185">Reference proteome</keyword>
<comment type="caution">
    <text evidence="6">The sequence shown here is derived from an EMBL/GenBank/DDBJ whole genome shotgun (WGS) entry which is preliminary data.</text>
</comment>
<name>A0A9P4IFF7_9PEZI</name>
<evidence type="ECO:0000256" key="2">
    <source>
        <dbReference type="ARBA" id="ARBA00011353"/>
    </source>
</evidence>
<dbReference type="GO" id="GO:0000792">
    <property type="term" value="C:heterochromatin"/>
    <property type="evidence" value="ECO:0007669"/>
    <property type="project" value="UniProtKB-ARBA"/>
</dbReference>
<dbReference type="AlphaFoldDB" id="A0A9P4IFF7"/>
<dbReference type="GO" id="GO:0006338">
    <property type="term" value="P:chromatin remodeling"/>
    <property type="evidence" value="ECO:0007669"/>
    <property type="project" value="UniProtKB-ARBA"/>
</dbReference>
<dbReference type="InterPro" id="IPR008251">
    <property type="entry name" value="Chromo_shadow_dom"/>
</dbReference>
<organism evidence="6 7">
    <name type="scientific">Rhizodiscina lignyota</name>
    <dbReference type="NCBI Taxonomy" id="1504668"/>
    <lineage>
        <taxon>Eukaryota</taxon>
        <taxon>Fungi</taxon>
        <taxon>Dikarya</taxon>
        <taxon>Ascomycota</taxon>
        <taxon>Pezizomycotina</taxon>
        <taxon>Dothideomycetes</taxon>
        <taxon>Pleosporomycetidae</taxon>
        <taxon>Aulographales</taxon>
        <taxon>Rhizodiscinaceae</taxon>
        <taxon>Rhizodiscina</taxon>
    </lineage>
</organism>
<feature type="region of interest" description="Disordered" evidence="4">
    <location>
        <begin position="1"/>
        <end position="44"/>
    </location>
</feature>
<evidence type="ECO:0000256" key="3">
    <source>
        <dbReference type="ARBA" id="ARBA00023242"/>
    </source>
</evidence>
<feature type="compositionally biased region" description="Acidic residues" evidence="4">
    <location>
        <begin position="1"/>
        <end position="15"/>
    </location>
</feature>
<dbReference type="SUPFAM" id="SSF54160">
    <property type="entry name" value="Chromo domain-like"/>
    <property type="match status" value="2"/>
</dbReference>
<dbReference type="OrthoDB" id="433924at2759"/>
<dbReference type="Pfam" id="PF00385">
    <property type="entry name" value="Chromo"/>
    <property type="match status" value="1"/>
</dbReference>
<accession>A0A9P4IFF7</accession>
<evidence type="ECO:0000256" key="4">
    <source>
        <dbReference type="SAM" id="MobiDB-lite"/>
    </source>
</evidence>
<dbReference type="InterPro" id="IPR051219">
    <property type="entry name" value="Heterochromatin_chromo-domain"/>
</dbReference>
<dbReference type="InterPro" id="IPR023780">
    <property type="entry name" value="Chromo_domain"/>
</dbReference>
<dbReference type="PANTHER" id="PTHR22812">
    <property type="entry name" value="CHROMOBOX PROTEIN"/>
    <property type="match status" value="1"/>
</dbReference>
<comment type="subcellular location">
    <subcellularLocation>
        <location evidence="1">Nucleus</location>
    </subcellularLocation>
</comment>
<evidence type="ECO:0000259" key="5">
    <source>
        <dbReference type="PROSITE" id="PS50013"/>
    </source>
</evidence>
<protein>
    <recommendedName>
        <fullName evidence="5">Chromo domain-containing protein</fullName>
    </recommendedName>
</protein>
<dbReference type="Gene3D" id="2.40.50.40">
    <property type="match status" value="2"/>
</dbReference>
<dbReference type="InterPro" id="IPR000953">
    <property type="entry name" value="Chromo/chromo_shadow_dom"/>
</dbReference>
<dbReference type="Pfam" id="PF01393">
    <property type="entry name" value="Chromo_shadow"/>
    <property type="match status" value="1"/>
</dbReference>
<dbReference type="EMBL" id="ML978127">
    <property type="protein sequence ID" value="KAF2098348.1"/>
    <property type="molecule type" value="Genomic_DNA"/>
</dbReference>
<dbReference type="SMART" id="SM00300">
    <property type="entry name" value="ChSh"/>
    <property type="match status" value="1"/>
</dbReference>
<sequence length="265" mass="30025">MPPALSEEDESDFEDQIPPKAAKKTAQNGAEDDEDEEEGEEAEDIYVVEAIRAHDFDDRSLIFLVKWENYPESDNTWEPEENLLGPANEIVEEYYESIGGRPTKPEKRKRRKSGAEGSTPQGGKGHGRKKARMEDSLEEEEEDIRPVSKAKGKGKSKAKEEWQPPKGSWETEVMSVESIEEHPDPKDNNRIKRFAYVLWNNGKQSRHELPTLNVKCPQKMLHFYEQHLHFKSADPPPFPKISNGKGLGADDADQEAVLQDDAAEA</sequence>
<feature type="compositionally biased region" description="Acidic residues" evidence="4">
    <location>
        <begin position="30"/>
        <end position="44"/>
    </location>
</feature>
<gene>
    <name evidence="6" type="ORF">NA57DRAFT_57506</name>
</gene>
<evidence type="ECO:0000256" key="1">
    <source>
        <dbReference type="ARBA" id="ARBA00004123"/>
    </source>
</evidence>
<feature type="domain" description="Chromo" evidence="5">
    <location>
        <begin position="46"/>
        <end position="106"/>
    </location>
</feature>
<evidence type="ECO:0000313" key="6">
    <source>
        <dbReference type="EMBL" id="KAF2098348.1"/>
    </source>
</evidence>
<keyword evidence="3" id="KW-0539">Nucleus</keyword>
<dbReference type="SMART" id="SM00298">
    <property type="entry name" value="CHROMO"/>
    <property type="match status" value="1"/>
</dbReference>
<evidence type="ECO:0000313" key="7">
    <source>
        <dbReference type="Proteomes" id="UP000799772"/>
    </source>
</evidence>
<dbReference type="InterPro" id="IPR023779">
    <property type="entry name" value="Chromodomain_CS"/>
</dbReference>
<dbReference type="GO" id="GO:0005634">
    <property type="term" value="C:nucleus"/>
    <property type="evidence" value="ECO:0007669"/>
    <property type="project" value="UniProtKB-SubCell"/>
</dbReference>
<dbReference type="PROSITE" id="PS50013">
    <property type="entry name" value="CHROMO_2"/>
    <property type="match status" value="1"/>
</dbReference>
<dbReference type="PROSITE" id="PS00598">
    <property type="entry name" value="CHROMO_1"/>
    <property type="match status" value="1"/>
</dbReference>
<feature type="region of interest" description="Disordered" evidence="4">
    <location>
        <begin position="232"/>
        <end position="265"/>
    </location>
</feature>
<comment type="subunit">
    <text evidence="2">Component of the NuA4 histone acetyltransferase complex.</text>
</comment>
<dbReference type="Proteomes" id="UP000799772">
    <property type="component" value="Unassembled WGS sequence"/>
</dbReference>
<reference evidence="6" key="1">
    <citation type="journal article" date="2020" name="Stud. Mycol.">
        <title>101 Dothideomycetes genomes: a test case for predicting lifestyles and emergence of pathogens.</title>
        <authorList>
            <person name="Haridas S."/>
            <person name="Albert R."/>
            <person name="Binder M."/>
            <person name="Bloem J."/>
            <person name="Labutti K."/>
            <person name="Salamov A."/>
            <person name="Andreopoulos B."/>
            <person name="Baker S."/>
            <person name="Barry K."/>
            <person name="Bills G."/>
            <person name="Bluhm B."/>
            <person name="Cannon C."/>
            <person name="Castanera R."/>
            <person name="Culley D."/>
            <person name="Daum C."/>
            <person name="Ezra D."/>
            <person name="Gonzalez J."/>
            <person name="Henrissat B."/>
            <person name="Kuo A."/>
            <person name="Liang C."/>
            <person name="Lipzen A."/>
            <person name="Lutzoni F."/>
            <person name="Magnuson J."/>
            <person name="Mondo S."/>
            <person name="Nolan M."/>
            <person name="Ohm R."/>
            <person name="Pangilinan J."/>
            <person name="Park H.-J."/>
            <person name="Ramirez L."/>
            <person name="Alfaro M."/>
            <person name="Sun H."/>
            <person name="Tritt A."/>
            <person name="Yoshinaga Y."/>
            <person name="Zwiers L.-H."/>
            <person name="Turgeon B."/>
            <person name="Goodwin S."/>
            <person name="Spatafora J."/>
            <person name="Crous P."/>
            <person name="Grigoriev I."/>
        </authorList>
    </citation>
    <scope>NUCLEOTIDE SEQUENCE</scope>
    <source>
        <strain evidence="6">CBS 133067</strain>
    </source>
</reference>
<feature type="region of interest" description="Disordered" evidence="4">
    <location>
        <begin position="94"/>
        <end position="187"/>
    </location>
</feature>